<dbReference type="SUPFAM" id="SSF161084">
    <property type="entry name" value="MAPEG domain-like"/>
    <property type="match status" value="1"/>
</dbReference>
<dbReference type="OrthoDB" id="8537976at2"/>
<proteinExistence type="predicted"/>
<protein>
    <recommendedName>
        <fullName evidence="8">MAPEG family protein</fullName>
    </recommendedName>
</protein>
<evidence type="ECO:0000313" key="6">
    <source>
        <dbReference type="EMBL" id="ANX05148.1"/>
    </source>
</evidence>
<gene>
    <name evidence="6" type="ORF">PG2T_13805</name>
</gene>
<evidence type="ECO:0000256" key="4">
    <source>
        <dbReference type="ARBA" id="ARBA00023136"/>
    </source>
</evidence>
<evidence type="ECO:0000256" key="1">
    <source>
        <dbReference type="ARBA" id="ARBA00004370"/>
    </source>
</evidence>
<dbReference type="Pfam" id="PF01124">
    <property type="entry name" value="MAPEG"/>
    <property type="match status" value="1"/>
</dbReference>
<dbReference type="InterPro" id="IPR023352">
    <property type="entry name" value="MAPEG-like_dom_sf"/>
</dbReference>
<dbReference type="Proteomes" id="UP000092952">
    <property type="component" value="Chromosome"/>
</dbReference>
<keyword evidence="3 5" id="KW-1133">Transmembrane helix</keyword>
<sequence length="132" mass="14383">MSAQITWLCFGLLGLLPFALGFWVSINRGRAAVSFGYPDDPTHPLHKAVRAHANAIEYVPTLMALTIALDRMLPGTVTMWLVVLATLGRYLHAAGMVTCRSLSDRHPLRVAGAVLTYFPGLIMAILVIVKVL</sequence>
<dbReference type="Gene3D" id="1.20.120.550">
    <property type="entry name" value="Membrane associated eicosanoid/glutathione metabolism-like domain"/>
    <property type="match status" value="1"/>
</dbReference>
<feature type="transmembrane region" description="Helical" evidence="5">
    <location>
        <begin position="110"/>
        <end position="129"/>
    </location>
</feature>
<dbReference type="GO" id="GO:0016020">
    <property type="term" value="C:membrane"/>
    <property type="evidence" value="ECO:0007669"/>
    <property type="project" value="UniProtKB-SubCell"/>
</dbReference>
<keyword evidence="7" id="KW-1185">Reference proteome</keyword>
<keyword evidence="4 5" id="KW-0472">Membrane</keyword>
<dbReference type="AlphaFoldDB" id="A0A1B1YWP4"/>
<dbReference type="RefSeq" id="WP_068806727.1">
    <property type="nucleotide sequence ID" value="NZ_CP014671.1"/>
</dbReference>
<comment type="subcellular location">
    <subcellularLocation>
        <location evidence="1">Membrane</location>
    </subcellularLocation>
</comment>
<evidence type="ECO:0000256" key="5">
    <source>
        <dbReference type="SAM" id="Phobius"/>
    </source>
</evidence>
<accession>A0A1B1YWP4</accession>
<evidence type="ECO:0000256" key="3">
    <source>
        <dbReference type="ARBA" id="ARBA00022989"/>
    </source>
</evidence>
<dbReference type="InterPro" id="IPR001129">
    <property type="entry name" value="Membr-assoc_MAPEG"/>
</dbReference>
<evidence type="ECO:0000256" key="2">
    <source>
        <dbReference type="ARBA" id="ARBA00022692"/>
    </source>
</evidence>
<keyword evidence="2 5" id="KW-0812">Transmembrane</keyword>
<dbReference type="EMBL" id="CP014671">
    <property type="protein sequence ID" value="ANX05148.1"/>
    <property type="molecule type" value="Genomic_DNA"/>
</dbReference>
<reference evidence="7" key="1">
    <citation type="submission" date="2016-03" db="EMBL/GenBank/DDBJ databases">
        <title>Complete genome sequence of Solimmundus cernigliae, representing a novel lineage of polycyclic aromatic hydrocarbon degraders within the Gammaproteobacteria.</title>
        <authorList>
            <person name="Singleton D.R."/>
            <person name="Dickey A.N."/>
            <person name="Scholl E.H."/>
            <person name="Wright F.A."/>
            <person name="Aitken M.D."/>
        </authorList>
    </citation>
    <scope>NUCLEOTIDE SEQUENCE [LARGE SCALE GENOMIC DNA]</scope>
    <source>
        <strain evidence="7">TR3.2</strain>
    </source>
</reference>
<evidence type="ECO:0008006" key="8">
    <source>
        <dbReference type="Google" id="ProtNLM"/>
    </source>
</evidence>
<dbReference type="KEGG" id="gbi:PG2T_13805"/>
<name>A0A1B1YWP4_9GAMM</name>
<feature type="transmembrane region" description="Helical" evidence="5">
    <location>
        <begin position="77"/>
        <end position="98"/>
    </location>
</feature>
<evidence type="ECO:0000313" key="7">
    <source>
        <dbReference type="Proteomes" id="UP000092952"/>
    </source>
</evidence>
<dbReference type="InParanoid" id="A0A1B1YWP4"/>
<organism evidence="6 7">
    <name type="scientific">Immundisolibacter cernigliae</name>
    <dbReference type="NCBI Taxonomy" id="1810504"/>
    <lineage>
        <taxon>Bacteria</taxon>
        <taxon>Pseudomonadati</taxon>
        <taxon>Pseudomonadota</taxon>
        <taxon>Gammaproteobacteria</taxon>
        <taxon>Immundisolibacterales</taxon>
        <taxon>Immundisolibacteraceae</taxon>
        <taxon>Immundisolibacter</taxon>
    </lineage>
</organism>